<proteinExistence type="predicted"/>
<evidence type="ECO:0000313" key="2">
    <source>
        <dbReference type="Proteomes" id="UP000183508"/>
    </source>
</evidence>
<dbReference type="STRING" id="392015.SAMN05421543_11944"/>
<dbReference type="EMBL" id="FPBV01000019">
    <property type="protein sequence ID" value="SFV01130.1"/>
    <property type="molecule type" value="Genomic_DNA"/>
</dbReference>
<dbReference type="AlphaFoldDB" id="A0A1I7KUL0"/>
<gene>
    <name evidence="1" type="ORF">SAMN05421543_11944</name>
</gene>
<accession>A0A1I7KUL0</accession>
<reference evidence="2" key="1">
    <citation type="submission" date="2016-10" db="EMBL/GenBank/DDBJ databases">
        <authorList>
            <person name="Varghese N."/>
        </authorList>
    </citation>
    <scope>NUCLEOTIDE SEQUENCE [LARGE SCALE GENOMIC DNA]</scope>
    <source>
        <strain evidence="2">DSM 17980</strain>
    </source>
</reference>
<sequence length="53" mass="5836">MRSSSPRAQRTPDAGADLRQAGEVLLWTEAVACAFSFGHPRMAFNFRNALLRG</sequence>
<keyword evidence="2" id="KW-1185">Reference proteome</keyword>
<organism evidence="1 2">
    <name type="scientific">Alicyclobacillus macrosporangiidus</name>
    <dbReference type="NCBI Taxonomy" id="392015"/>
    <lineage>
        <taxon>Bacteria</taxon>
        <taxon>Bacillati</taxon>
        <taxon>Bacillota</taxon>
        <taxon>Bacilli</taxon>
        <taxon>Bacillales</taxon>
        <taxon>Alicyclobacillaceae</taxon>
        <taxon>Alicyclobacillus</taxon>
    </lineage>
</organism>
<protein>
    <submittedName>
        <fullName evidence="1">Uncharacterized protein</fullName>
    </submittedName>
</protein>
<evidence type="ECO:0000313" key="1">
    <source>
        <dbReference type="EMBL" id="SFV01130.1"/>
    </source>
</evidence>
<dbReference type="Proteomes" id="UP000183508">
    <property type="component" value="Unassembled WGS sequence"/>
</dbReference>
<name>A0A1I7KUL0_9BACL</name>